<gene>
    <name evidence="1" type="ORF">METZ01_LOCUS511367</name>
</gene>
<name>A0A383EPY4_9ZZZZ</name>
<protein>
    <submittedName>
        <fullName evidence="1">Uncharacterized protein</fullName>
    </submittedName>
</protein>
<dbReference type="EMBL" id="UINC01227571">
    <property type="protein sequence ID" value="SVE58513.1"/>
    <property type="molecule type" value="Genomic_DNA"/>
</dbReference>
<sequence length="80" mass="9299">MKKLVAKFDKNISIDKLDEQIQKLVQNFPDQMSVLVQCRMNSKHIVAILEENPDQSSAERLVWDLEKIMDKIETLGRTVN</sequence>
<organism evidence="1">
    <name type="scientific">marine metagenome</name>
    <dbReference type="NCBI Taxonomy" id="408172"/>
    <lineage>
        <taxon>unclassified sequences</taxon>
        <taxon>metagenomes</taxon>
        <taxon>ecological metagenomes</taxon>
    </lineage>
</organism>
<accession>A0A383EPY4</accession>
<evidence type="ECO:0000313" key="1">
    <source>
        <dbReference type="EMBL" id="SVE58513.1"/>
    </source>
</evidence>
<reference evidence="1" key="1">
    <citation type="submission" date="2018-05" db="EMBL/GenBank/DDBJ databases">
        <authorList>
            <person name="Lanie J.A."/>
            <person name="Ng W.-L."/>
            <person name="Kazmierczak K.M."/>
            <person name="Andrzejewski T.M."/>
            <person name="Davidsen T.M."/>
            <person name="Wayne K.J."/>
            <person name="Tettelin H."/>
            <person name="Glass J.I."/>
            <person name="Rusch D."/>
            <person name="Podicherti R."/>
            <person name="Tsui H.-C.T."/>
            <person name="Winkler M.E."/>
        </authorList>
    </citation>
    <scope>NUCLEOTIDE SEQUENCE</scope>
</reference>
<dbReference type="AlphaFoldDB" id="A0A383EPY4"/>
<proteinExistence type="predicted"/>